<feature type="region of interest" description="Disordered" evidence="7">
    <location>
        <begin position="1051"/>
        <end position="1104"/>
    </location>
</feature>
<accession>A0A4R3MUA5</accession>
<dbReference type="InterPro" id="IPR008969">
    <property type="entry name" value="CarboxyPept-like_regulatory"/>
</dbReference>
<feature type="active site" description="Charge relay system" evidence="5 6">
    <location>
        <position position="223"/>
    </location>
</feature>
<evidence type="ECO:0000256" key="7">
    <source>
        <dbReference type="SAM" id="MobiDB-lite"/>
    </source>
</evidence>
<comment type="similarity">
    <text evidence="1 6">Belongs to the peptidase S8 family.</text>
</comment>
<dbReference type="GO" id="GO:0004252">
    <property type="term" value="F:serine-type endopeptidase activity"/>
    <property type="evidence" value="ECO:0007669"/>
    <property type="project" value="UniProtKB-UniRule"/>
</dbReference>
<dbReference type="Pfam" id="PF20773">
    <property type="entry name" value="InhA-like_MAM"/>
    <property type="match status" value="2"/>
</dbReference>
<evidence type="ECO:0000256" key="4">
    <source>
        <dbReference type="ARBA" id="ARBA00022825"/>
    </source>
</evidence>
<dbReference type="Pfam" id="PF09136">
    <property type="entry name" value="Glucodextran_B"/>
    <property type="match status" value="2"/>
</dbReference>
<dbReference type="Proteomes" id="UP000294650">
    <property type="component" value="Unassembled WGS sequence"/>
</dbReference>
<evidence type="ECO:0000256" key="5">
    <source>
        <dbReference type="PIRSR" id="PIRSR615500-1"/>
    </source>
</evidence>
<dbReference type="PROSITE" id="PS51892">
    <property type="entry name" value="SUBTILASE"/>
    <property type="match status" value="1"/>
</dbReference>
<feature type="active site" description="Charge relay system" evidence="5 6">
    <location>
        <position position="441"/>
    </location>
</feature>
<keyword evidence="4 6" id="KW-0720">Serine protease</keyword>
<protein>
    <submittedName>
        <fullName evidence="11">Bacillopeptidase F</fullName>
    </submittedName>
</protein>
<dbReference type="InterPro" id="IPR051048">
    <property type="entry name" value="Peptidase_S8/S53_subtilisin"/>
</dbReference>
<feature type="domain" description="Inhibitor I9" evidence="10">
    <location>
        <begin position="70"/>
        <end position="178"/>
    </location>
</feature>
<dbReference type="InterPro" id="IPR015500">
    <property type="entry name" value="Peptidase_S8_subtilisin-rel"/>
</dbReference>
<evidence type="ECO:0000259" key="10">
    <source>
        <dbReference type="Pfam" id="PF05922"/>
    </source>
</evidence>
<dbReference type="Gene3D" id="2.60.40.1120">
    <property type="entry name" value="Carboxypeptidase-like, regulatory domain"/>
    <property type="match status" value="2"/>
</dbReference>
<feature type="signal peptide" evidence="8">
    <location>
        <begin position="1"/>
        <end position="33"/>
    </location>
</feature>
<evidence type="ECO:0000256" key="6">
    <source>
        <dbReference type="PROSITE-ProRule" id="PRU01240"/>
    </source>
</evidence>
<feature type="active site" description="Charge relay system" evidence="5 6">
    <location>
        <position position="269"/>
    </location>
</feature>
<reference evidence="11 12" key="1">
    <citation type="submission" date="2019-03" db="EMBL/GenBank/DDBJ databases">
        <title>Genomic Encyclopedia of Type Strains, Phase IV (KMG-IV): sequencing the most valuable type-strain genomes for metagenomic binning, comparative biology and taxonomic classification.</title>
        <authorList>
            <person name="Goeker M."/>
        </authorList>
    </citation>
    <scope>NUCLEOTIDE SEQUENCE [LARGE SCALE GENOMIC DNA]</scope>
    <source>
        <strain evidence="11 12">DSM 25894</strain>
    </source>
</reference>
<dbReference type="SUPFAM" id="SSF52743">
    <property type="entry name" value="Subtilisin-like"/>
    <property type="match status" value="1"/>
</dbReference>
<dbReference type="Gene3D" id="2.60.120.200">
    <property type="match status" value="1"/>
</dbReference>
<dbReference type="PROSITE" id="PS00137">
    <property type="entry name" value="SUBTILASE_HIS"/>
    <property type="match status" value="1"/>
</dbReference>
<dbReference type="CDD" id="cd07481">
    <property type="entry name" value="Peptidases_S8_BacillopeptidaseF-like"/>
    <property type="match status" value="1"/>
</dbReference>
<organism evidence="11 12">
    <name type="scientific">Melghiribacillus thermohalophilus</name>
    <dbReference type="NCBI Taxonomy" id="1324956"/>
    <lineage>
        <taxon>Bacteria</taxon>
        <taxon>Bacillati</taxon>
        <taxon>Bacillota</taxon>
        <taxon>Bacilli</taxon>
        <taxon>Bacillales</taxon>
        <taxon>Bacillaceae</taxon>
        <taxon>Melghiribacillus</taxon>
    </lineage>
</organism>
<evidence type="ECO:0000259" key="9">
    <source>
        <dbReference type="Pfam" id="PF00082"/>
    </source>
</evidence>
<feature type="chain" id="PRO_5020902936" evidence="8">
    <location>
        <begin position="34"/>
        <end position="1727"/>
    </location>
</feature>
<dbReference type="InterPro" id="IPR013320">
    <property type="entry name" value="ConA-like_dom_sf"/>
</dbReference>
<dbReference type="InterPro" id="IPR033857">
    <property type="entry name" value="Bacillopeptidase_F"/>
</dbReference>
<dbReference type="PANTHER" id="PTHR43399:SF4">
    <property type="entry name" value="CELL WALL-ASSOCIATED PROTEASE"/>
    <property type="match status" value="1"/>
</dbReference>
<evidence type="ECO:0000256" key="1">
    <source>
        <dbReference type="ARBA" id="ARBA00011073"/>
    </source>
</evidence>
<dbReference type="Pfam" id="PF05922">
    <property type="entry name" value="Inhibitor_I9"/>
    <property type="match status" value="1"/>
</dbReference>
<dbReference type="Pfam" id="PF00082">
    <property type="entry name" value="Peptidase_S8"/>
    <property type="match status" value="1"/>
</dbReference>
<dbReference type="InterPro" id="IPR036852">
    <property type="entry name" value="Peptidase_S8/S53_dom_sf"/>
</dbReference>
<evidence type="ECO:0000313" key="11">
    <source>
        <dbReference type="EMBL" id="TCT17538.1"/>
    </source>
</evidence>
<comment type="caution">
    <text evidence="11">The sequence shown here is derived from an EMBL/GenBank/DDBJ whole genome shotgun (WGS) entry which is preliminary data.</text>
</comment>
<dbReference type="GO" id="GO:0006508">
    <property type="term" value="P:proteolysis"/>
    <property type="evidence" value="ECO:0007669"/>
    <property type="project" value="UniProtKB-KW"/>
</dbReference>
<dbReference type="NCBIfam" id="NF038128">
    <property type="entry name" value="choice_anch_J"/>
    <property type="match status" value="2"/>
</dbReference>
<feature type="domain" description="Peptidase S8/S53" evidence="9">
    <location>
        <begin position="214"/>
        <end position="493"/>
    </location>
</feature>
<dbReference type="InterPro" id="IPR013783">
    <property type="entry name" value="Ig-like_fold"/>
</dbReference>
<dbReference type="Gene3D" id="3.40.50.200">
    <property type="entry name" value="Peptidase S8/S53 domain"/>
    <property type="match status" value="1"/>
</dbReference>
<evidence type="ECO:0000256" key="8">
    <source>
        <dbReference type="SAM" id="SignalP"/>
    </source>
</evidence>
<dbReference type="Pfam" id="PF13620">
    <property type="entry name" value="CarboxypepD_reg"/>
    <property type="match status" value="1"/>
</dbReference>
<name>A0A4R3MUA5_9BACI</name>
<keyword evidence="12" id="KW-1185">Reference proteome</keyword>
<feature type="region of interest" description="Disordered" evidence="7">
    <location>
        <begin position="1692"/>
        <end position="1727"/>
    </location>
</feature>
<dbReference type="InterPro" id="IPR022398">
    <property type="entry name" value="Peptidase_S8_His-AS"/>
</dbReference>
<dbReference type="RefSeq" id="WP_243646881.1">
    <property type="nucleotide sequence ID" value="NZ_SMAN01000029.1"/>
</dbReference>
<dbReference type="Gene3D" id="2.60.40.10">
    <property type="entry name" value="Immunoglobulins"/>
    <property type="match status" value="2"/>
</dbReference>
<dbReference type="SUPFAM" id="SSF49464">
    <property type="entry name" value="Carboxypeptidase regulatory domain-like"/>
    <property type="match status" value="2"/>
</dbReference>
<dbReference type="FunFam" id="3.40.50.200:FF:000043">
    <property type="entry name" value="Peptidase S8"/>
    <property type="match status" value="1"/>
</dbReference>
<sequence length="1727" mass="188462">MKKNVRKKQIRALSFVTTLVMIYSMLVPGFAGAQSKQHASVSMKNSNVSAEEKLSNRLMKQYTSDEKVTFLIKFKEKADTMKAAQKARSKAQKTNLSVFQQEIAQRSAVIAELKTVAHESQANVKEYLEQEAAKGNAENIREYYIVNGIAVTATKEVAEKIASFPEVEKILPNEKRQLIETVETSEDAPVTPASVEWNVDRIHAPDVWGMGIDGTGAVVASIDTGVQWDHPALMEKYRGYNPATGEVDHTYSFYDPVYGETVPHDIDGHGTHVTGTMVGSEPDGSNQVGVAPGAKWISVQAFTPEGAYDADLLAAAEWIMAPGGDVSMAPDVVNNSWGGGPGLDEWYRDTVIAWRAAGIFPVFAAGNTSLLNPGGPGSVVAPANYPESFAVGATDSNDEIASFSLRGPSPYDEIKPDISAPGVNIRSSVPENSYDNYNGTSMATPAVAGVVALLRSADSSLTVDEMEDILINTATPKTDSEYPDAPNNAYGHGLVDAFSAVSTVADGLGTIQGHVLKEGEDEEAPTFYHEPVSETYAGVDLELTVEASDNISVTSVELNYQKADGSWNTVEATRTSGDYLSGEYTASIPGEELETGNLIYNWTIHDFGNNEVVSDDYSVDVLPGITNGYSEDFETTPIGWYSFGQNSTWEWGVPSSGPGEAVSGEKVYATNLDGDYENTSDATLVMPPIELPAEEESYLQFKNWYNFELGSSGTAFDYGQVQISQDLEEWTELQTFEGTSDGWESVEVDLSDYQGERVYIGFKVYSDGSVTREGWYLDDVSLSETSMYDNDTVPPTFEHTPPGVTYEGMNLHLQVQVSDDVRVGSVTLHYKDEHDEWQELAAELVDGGGETGEFNVTVPGDQITGDSFTYKWLIHDYAGNEVESEEYVLTVEEGVTIGYFEDFESTPTGWQSFGENNVWEWGAPASGPDEAVSGENVYATNLDGEYVNRMDAYLLMPAVNVPEGDAYLQFKSWHDFEQSSSTGRAWDYGYVVVSTDQENWDQLLMFQGESDGWEDVILDLSEYSGQRIMIGFYAYSDGSITREGWYIDDVELTDQPDGEPSAPDVKTQVNTATKDKKVEKTEPAEQNMKEDADKAKPTDDPITINGLPLSAQVTVLETGRSVSTNPADGTYSLIHTAGDFTVKAETYGFASQEQTVTVEEDAVSEVNFTLEELPQSTISGTVTNAKTGEPIEGATVLLVEDANVEPVATDSEGSFALTGYHGDYTLRVMARDYHSQDMNITLDGDLTLDIELEPFYTIPGGEIGYDDGTAENARAYYDAGNAWAVKMSLPEGKESAIVTEGVFQFYDTEWPDPGDTPFAVEVWSAGEDGMPDEKLAGPIEAEAIRDLNQWTVVDLREHNIQVNGDFFMVYVQTADYPNVPGLATDEDGTYAGRSYERVGGSWAQTPADEGNYMIRARVAYEVESPIITSPEDGLVTNEETITVEGTASPATELRLLNNGEEVGSTEIDETGEFAFDTDLNEGMNEFTAVTLIDGEEAKSSEPITVILDTIAPDLILENLEDGDKINRETVTVEGRVSDKNLDAVLVNGQETEILEDGTFAERILLDEGQNVIEVSATDLAGNETTKTITVDVDFTPPVIENLMPEEDQHLEVGDTVMIEFDSEPGLEATYSIYMPLTNLRQELSNAIELPMMETSEGHYVGYWTVPGDLQAEGAVIEVKAVDDYGNETRQMAEGKLYISEDDSGNDNGNGKGKGKGKNKGKEKGKNK</sequence>
<keyword evidence="3 6" id="KW-0378">Hydrolase</keyword>
<dbReference type="PANTHER" id="PTHR43399">
    <property type="entry name" value="SUBTILISIN-RELATED"/>
    <property type="match status" value="1"/>
</dbReference>
<evidence type="ECO:0000313" key="12">
    <source>
        <dbReference type="Proteomes" id="UP000294650"/>
    </source>
</evidence>
<dbReference type="PRINTS" id="PR00723">
    <property type="entry name" value="SUBTILISIN"/>
</dbReference>
<dbReference type="PROSITE" id="PS00138">
    <property type="entry name" value="SUBTILASE_SER"/>
    <property type="match status" value="1"/>
</dbReference>
<keyword evidence="2 6" id="KW-0645">Protease</keyword>
<keyword evidence="8" id="KW-0732">Signal</keyword>
<proteinExistence type="inferred from homology"/>
<dbReference type="InterPro" id="IPR010259">
    <property type="entry name" value="S8pro/Inhibitor_I9"/>
</dbReference>
<evidence type="ECO:0000256" key="3">
    <source>
        <dbReference type="ARBA" id="ARBA00022801"/>
    </source>
</evidence>
<dbReference type="InterPro" id="IPR023828">
    <property type="entry name" value="Peptidase_S8_Ser-AS"/>
</dbReference>
<dbReference type="SUPFAM" id="SSF49899">
    <property type="entry name" value="Concanavalin A-like lectins/glucanases"/>
    <property type="match status" value="2"/>
</dbReference>
<dbReference type="EMBL" id="SMAN01000029">
    <property type="protein sequence ID" value="TCT17538.1"/>
    <property type="molecule type" value="Genomic_DNA"/>
</dbReference>
<evidence type="ECO:0000256" key="2">
    <source>
        <dbReference type="ARBA" id="ARBA00022670"/>
    </source>
</evidence>
<gene>
    <name evidence="11" type="ORF">EDD68_1297</name>
</gene>
<feature type="compositionally biased region" description="Basic and acidic residues" evidence="7">
    <location>
        <begin position="1073"/>
        <end position="1099"/>
    </location>
</feature>
<dbReference type="InterPro" id="IPR000209">
    <property type="entry name" value="Peptidase_S8/S53_dom"/>
</dbReference>